<dbReference type="PATRIC" id="fig|1299321.3.peg.5051"/>
<keyword evidence="2" id="KW-0238">DNA-binding</keyword>
<dbReference type="Pfam" id="PF07729">
    <property type="entry name" value="FCD"/>
    <property type="match status" value="1"/>
</dbReference>
<evidence type="ECO:0000256" key="4">
    <source>
        <dbReference type="SAM" id="MobiDB-lite"/>
    </source>
</evidence>
<protein>
    <submittedName>
        <fullName evidence="6">FCD domain protein</fullName>
    </submittedName>
</protein>
<evidence type="ECO:0000256" key="1">
    <source>
        <dbReference type="ARBA" id="ARBA00023015"/>
    </source>
</evidence>
<dbReference type="EMBL" id="JAOJ01000003">
    <property type="protein sequence ID" value="EUA66322.1"/>
    <property type="molecule type" value="Genomic_DNA"/>
</dbReference>
<dbReference type="GO" id="GO:0003677">
    <property type="term" value="F:DNA binding"/>
    <property type="evidence" value="ECO:0007669"/>
    <property type="project" value="UniProtKB-KW"/>
</dbReference>
<evidence type="ECO:0000256" key="2">
    <source>
        <dbReference type="ARBA" id="ARBA00023125"/>
    </source>
</evidence>
<feature type="domain" description="GntR C-terminal" evidence="5">
    <location>
        <begin position="26"/>
        <end position="110"/>
    </location>
</feature>
<evidence type="ECO:0000313" key="6">
    <source>
        <dbReference type="EMBL" id="EUA66322.1"/>
    </source>
</evidence>
<keyword evidence="1" id="KW-0805">Transcription regulation</keyword>
<feature type="compositionally biased region" description="Basic residues" evidence="4">
    <location>
        <begin position="1"/>
        <end position="10"/>
    </location>
</feature>
<organism evidence="6 7">
    <name type="scientific">Mycobacteroides abscessus subsp. bolletii 1513</name>
    <dbReference type="NCBI Taxonomy" id="1299321"/>
    <lineage>
        <taxon>Bacteria</taxon>
        <taxon>Bacillati</taxon>
        <taxon>Actinomycetota</taxon>
        <taxon>Actinomycetes</taxon>
        <taxon>Mycobacteriales</taxon>
        <taxon>Mycobacteriaceae</taxon>
        <taxon>Mycobacteroides</taxon>
        <taxon>Mycobacteroides abscessus</taxon>
    </lineage>
</organism>
<sequence>MHHDRGHRHRLPEASGSGGGDDRGSRARGDVVAVTDADQDFHEVLVDCSGSPRLRRAMRTLLLETRMLLGELQGAYPDLSEQVREHEVLCAAIGAGDAPAAYRLIDEHMHDAVTRLMARRDPGSVE</sequence>
<gene>
    <name evidence="6" type="ORF">I540_5229</name>
</gene>
<keyword evidence="3" id="KW-0804">Transcription</keyword>
<dbReference type="InterPro" id="IPR011711">
    <property type="entry name" value="GntR_C"/>
</dbReference>
<name>X8DCK4_9MYCO</name>
<reference evidence="6 7" key="1">
    <citation type="submission" date="2013-12" db="EMBL/GenBank/DDBJ databases">
        <authorList>
            <person name="Zelazny A."/>
            <person name="Olivier K."/>
            <person name="Holland S."/>
            <person name="Lenaerts A."/>
            <person name="Ordway D."/>
            <person name="DeGroote M.A."/>
            <person name="Parker T."/>
            <person name="Sizemore C."/>
            <person name="Tallon L.J."/>
            <person name="Sadzewicz L.K."/>
            <person name="Sengamalay N."/>
            <person name="Fraser C.M."/>
            <person name="Hine E."/>
            <person name="Shefchek K.A."/>
            <person name="Das S.P."/>
            <person name="Tettelin H."/>
        </authorList>
    </citation>
    <scope>NUCLEOTIDE SEQUENCE [LARGE SCALE GENOMIC DNA]</scope>
    <source>
        <strain evidence="6 7">1513</strain>
    </source>
</reference>
<feature type="region of interest" description="Disordered" evidence="4">
    <location>
        <begin position="1"/>
        <end position="29"/>
    </location>
</feature>
<proteinExistence type="predicted"/>
<dbReference type="AlphaFoldDB" id="X8DCK4"/>
<evidence type="ECO:0000259" key="5">
    <source>
        <dbReference type="Pfam" id="PF07729"/>
    </source>
</evidence>
<dbReference type="Gene3D" id="1.20.120.530">
    <property type="entry name" value="GntR ligand-binding domain-like"/>
    <property type="match status" value="1"/>
</dbReference>
<dbReference type="SUPFAM" id="SSF48008">
    <property type="entry name" value="GntR ligand-binding domain-like"/>
    <property type="match status" value="1"/>
</dbReference>
<evidence type="ECO:0000313" key="7">
    <source>
        <dbReference type="Proteomes" id="UP000023351"/>
    </source>
</evidence>
<feature type="compositionally biased region" description="Basic and acidic residues" evidence="4">
    <location>
        <begin position="20"/>
        <end position="29"/>
    </location>
</feature>
<dbReference type="InterPro" id="IPR008920">
    <property type="entry name" value="TF_FadR/GntR_C"/>
</dbReference>
<accession>X8DCK4</accession>
<comment type="caution">
    <text evidence="6">The sequence shown here is derived from an EMBL/GenBank/DDBJ whole genome shotgun (WGS) entry which is preliminary data.</text>
</comment>
<dbReference type="Proteomes" id="UP000023351">
    <property type="component" value="Unassembled WGS sequence"/>
</dbReference>
<evidence type="ECO:0000256" key="3">
    <source>
        <dbReference type="ARBA" id="ARBA00023163"/>
    </source>
</evidence>